<dbReference type="EMBL" id="JARQXC010000007">
    <property type="protein sequence ID" value="MDL2332449.1"/>
    <property type="molecule type" value="Genomic_DNA"/>
</dbReference>
<protein>
    <submittedName>
        <fullName evidence="2">Uncharacterized protein</fullName>
    </submittedName>
</protein>
<gene>
    <name evidence="2" type="ORF">P8A28_05715</name>
</gene>
<dbReference type="RefSeq" id="WP_009365127.1">
    <property type="nucleotide sequence ID" value="NZ_JARQXC010000007.1"/>
</dbReference>
<name>A0AAW7B8X5_9HYPH</name>
<evidence type="ECO:0000313" key="3">
    <source>
        <dbReference type="Proteomes" id="UP001171122"/>
    </source>
</evidence>
<sequence>MPKLNDKIAMENCCGLRLNVTRMVAVYPVVWIIVSAIAAVTATMIRQIAG</sequence>
<keyword evidence="1" id="KW-0472">Membrane</keyword>
<keyword evidence="1" id="KW-1133">Transmembrane helix</keyword>
<keyword evidence="3" id="KW-1185">Reference proteome</keyword>
<feature type="transmembrane region" description="Helical" evidence="1">
    <location>
        <begin position="25"/>
        <end position="45"/>
    </location>
</feature>
<evidence type="ECO:0000313" key="2">
    <source>
        <dbReference type="EMBL" id="MDL2332449.1"/>
    </source>
</evidence>
<reference evidence="2" key="1">
    <citation type="journal article" date="2023" name="Front. Microbiol.">
        <title>Isolation of Brucella inopinata from a White's tree frog (Litoria caerulea): pose exotic frogs a potential risk to human health?</title>
        <authorList>
            <person name="Scholz H.C."/>
            <person name="Heckers K.O."/>
            <person name="Appelt S."/>
            <person name="Geier-Doemling D."/>
            <person name="Schlegel P."/>
            <person name="Wattam A.R."/>
        </authorList>
    </citation>
    <scope>NUCLEOTIDE SEQUENCE</scope>
    <source>
        <strain evidence="2">FO700662</strain>
    </source>
</reference>
<dbReference type="Proteomes" id="UP001171122">
    <property type="component" value="Unassembled WGS sequence"/>
</dbReference>
<accession>A0AAW7B8X5</accession>
<evidence type="ECO:0000256" key="1">
    <source>
        <dbReference type="SAM" id="Phobius"/>
    </source>
</evidence>
<comment type="caution">
    <text evidence="2">The sequence shown here is derived from an EMBL/GenBank/DDBJ whole genome shotgun (WGS) entry which is preliminary data.</text>
</comment>
<proteinExistence type="predicted"/>
<dbReference type="AlphaFoldDB" id="A0AAW7B8X5"/>
<organism evidence="2 3">
    <name type="scientific">Brucella inopinata</name>
    <dbReference type="NCBI Taxonomy" id="1218315"/>
    <lineage>
        <taxon>Bacteria</taxon>
        <taxon>Pseudomonadati</taxon>
        <taxon>Pseudomonadota</taxon>
        <taxon>Alphaproteobacteria</taxon>
        <taxon>Hyphomicrobiales</taxon>
        <taxon>Brucellaceae</taxon>
        <taxon>Brucella/Ochrobactrum group</taxon>
        <taxon>Brucella</taxon>
    </lineage>
</organism>
<keyword evidence="1" id="KW-0812">Transmembrane</keyword>